<evidence type="ECO:0000313" key="2">
    <source>
        <dbReference type="Proteomes" id="UP000032160"/>
    </source>
</evidence>
<dbReference type="KEGG" id="pect:BN1012_Phect673"/>
<evidence type="ECO:0000313" key="1">
    <source>
        <dbReference type="EMBL" id="CDO58887.1"/>
    </source>
</evidence>
<gene>
    <name evidence="1" type="ORF">BN1012_Phect673</name>
</gene>
<protein>
    <submittedName>
        <fullName evidence="1">Uncharacterized protein</fullName>
    </submittedName>
</protein>
<dbReference type="Proteomes" id="UP000032160">
    <property type="component" value="Chromosome I"/>
</dbReference>
<proteinExistence type="predicted"/>
<dbReference type="EMBL" id="HG966617">
    <property type="protein sequence ID" value="CDO58887.1"/>
    <property type="molecule type" value="Genomic_DNA"/>
</dbReference>
<reference evidence="1 2" key="1">
    <citation type="journal article" date="2014" name="Front. Genet.">
        <title>Genome and metabolic network of "Candidatus Phaeomarinobacter ectocarpi" Ec32, a new candidate genus of Alphaproteobacteria frequently associated with brown algae.</title>
        <authorList>
            <person name="Dittami S.M."/>
            <person name="Barbeyron T."/>
            <person name="Boyen C."/>
            <person name="Cambefort J."/>
            <person name="Collet G."/>
            <person name="Delage L."/>
            <person name="Gobet A."/>
            <person name="Groisillier A."/>
            <person name="Leblanc C."/>
            <person name="Michel G."/>
            <person name="Scornet D."/>
            <person name="Siegel A."/>
            <person name="Tapia J.E."/>
            <person name="Tonon T."/>
        </authorList>
    </citation>
    <scope>NUCLEOTIDE SEQUENCE [LARGE SCALE GENOMIC DNA]</scope>
    <source>
        <strain evidence="1 2">Ec32</strain>
    </source>
</reference>
<accession>X5MC77</accession>
<keyword evidence="2" id="KW-1185">Reference proteome</keyword>
<dbReference type="AlphaFoldDB" id="X5MC77"/>
<dbReference type="HOGENOM" id="CLU_3005617_0_0_5"/>
<name>X5MC77_9HYPH</name>
<organism evidence="1 2">
    <name type="scientific">Candidatus Phaeomarinibacter ectocarpi</name>
    <dbReference type="NCBI Taxonomy" id="1458461"/>
    <lineage>
        <taxon>Bacteria</taxon>
        <taxon>Pseudomonadati</taxon>
        <taxon>Pseudomonadota</taxon>
        <taxon>Alphaproteobacteria</taxon>
        <taxon>Hyphomicrobiales</taxon>
        <taxon>Parvibaculaceae</taxon>
        <taxon>Candidatus Phaeomarinibacter</taxon>
    </lineage>
</organism>
<sequence>MESRLVNALLDERKSDEDILLLIAEKLSLLSERGAMLEEMLRAEFPNETVELMVPA</sequence>